<evidence type="ECO:0008006" key="4">
    <source>
        <dbReference type="Google" id="ProtNLM"/>
    </source>
</evidence>
<dbReference type="EMBL" id="FZOC01000003">
    <property type="protein sequence ID" value="SNR89220.1"/>
    <property type="molecule type" value="Genomic_DNA"/>
</dbReference>
<gene>
    <name evidence="2" type="ORF">SAMN04488503_1752</name>
</gene>
<keyword evidence="1" id="KW-0732">Signal</keyword>
<name>A0A239A103_9BACT</name>
<feature type="chain" id="PRO_5012873217" description="Lipoprotein" evidence="1">
    <location>
        <begin position="22"/>
        <end position="138"/>
    </location>
</feature>
<dbReference type="PROSITE" id="PS51257">
    <property type="entry name" value="PROKAR_LIPOPROTEIN"/>
    <property type="match status" value="1"/>
</dbReference>
<dbReference type="Proteomes" id="UP000198324">
    <property type="component" value="Unassembled WGS sequence"/>
</dbReference>
<dbReference type="RefSeq" id="WP_089273796.1">
    <property type="nucleotide sequence ID" value="NZ_FZOC01000003.1"/>
</dbReference>
<evidence type="ECO:0000313" key="3">
    <source>
        <dbReference type="Proteomes" id="UP000198324"/>
    </source>
</evidence>
<sequence>MRKRMRAVLCAVLALAAFVLAGCGDAGLDRVDVTWRTDPPPRWGLYPGYRQEIPCPVGAEYHVDVFRKGAPFTGGTLTAAYALSFVPDPGARGIAAVRDGRDRMTVTVTLRDDKGGSQALTALRIERVAGKIYFEFPK</sequence>
<organism evidence="2 3">
    <name type="scientific">Humidesulfovibrio mexicanus</name>
    <dbReference type="NCBI Taxonomy" id="147047"/>
    <lineage>
        <taxon>Bacteria</taxon>
        <taxon>Pseudomonadati</taxon>
        <taxon>Thermodesulfobacteriota</taxon>
        <taxon>Desulfovibrionia</taxon>
        <taxon>Desulfovibrionales</taxon>
        <taxon>Desulfovibrionaceae</taxon>
        <taxon>Humidesulfovibrio</taxon>
    </lineage>
</organism>
<evidence type="ECO:0000313" key="2">
    <source>
        <dbReference type="EMBL" id="SNR89220.1"/>
    </source>
</evidence>
<accession>A0A239A103</accession>
<keyword evidence="3" id="KW-1185">Reference proteome</keyword>
<proteinExistence type="predicted"/>
<protein>
    <recommendedName>
        <fullName evidence="4">Lipoprotein</fullName>
    </recommendedName>
</protein>
<dbReference type="AlphaFoldDB" id="A0A239A103"/>
<feature type="signal peptide" evidence="1">
    <location>
        <begin position="1"/>
        <end position="21"/>
    </location>
</feature>
<evidence type="ECO:0000256" key="1">
    <source>
        <dbReference type="SAM" id="SignalP"/>
    </source>
</evidence>
<reference evidence="2 3" key="1">
    <citation type="submission" date="2017-06" db="EMBL/GenBank/DDBJ databases">
        <authorList>
            <person name="Kim H.J."/>
            <person name="Triplett B.A."/>
        </authorList>
    </citation>
    <scope>NUCLEOTIDE SEQUENCE [LARGE SCALE GENOMIC DNA]</scope>
    <source>
        <strain evidence="2 3">DSM 13116</strain>
    </source>
</reference>